<feature type="domain" description="Beta-lactamase-related" evidence="1">
    <location>
        <begin position="26"/>
        <end position="313"/>
    </location>
</feature>
<evidence type="ECO:0000313" key="2">
    <source>
        <dbReference type="EMBL" id="EAQ04132.1"/>
    </source>
</evidence>
<dbReference type="eggNOG" id="COG1680">
    <property type="taxonomic scope" value="Bacteria"/>
</dbReference>
<gene>
    <name evidence="2" type="ORF">OB2597_08319</name>
</gene>
<dbReference type="MEROPS" id="S12.006"/>
<keyword evidence="3" id="KW-1185">Reference proteome</keyword>
<dbReference type="InterPro" id="IPR050491">
    <property type="entry name" value="AmpC-like"/>
</dbReference>
<dbReference type="STRING" id="252305.OB2597_08319"/>
<comment type="caution">
    <text evidence="2">The sequence shown here is derived from an EMBL/GenBank/DDBJ whole genome shotgun (WGS) entry which is preliminary data.</text>
</comment>
<evidence type="ECO:0000259" key="1">
    <source>
        <dbReference type="Pfam" id="PF00144"/>
    </source>
</evidence>
<dbReference type="HOGENOM" id="CLU_020027_7_0_5"/>
<dbReference type="Gene3D" id="3.40.710.10">
    <property type="entry name" value="DD-peptidase/beta-lactamase superfamily"/>
    <property type="match status" value="1"/>
</dbReference>
<sequence>MMQTYASPRHRVVGAAIRGADHRFLVAGAPPPATAVAETIFEIGSITKVFAAVLLCLLVEEDKVDPRAPLRHMADELAHVPDWITPERLVTHTSGLPDFYMPIWKAMLRAWPDGPYAGFSRSDLLVWLDGWRGRAPGLHPRHAYSNLGLGLLGEAMAMREGVPFVDLLAERVTGPLGLTDTRHHLDEERQRRFAQPRYPGGRPAPAWTFDALAAAGCLRSSAQDLARFATSVMRALDAPQTALDRAIRRSAIPVLGLGRGGSMETAAQCAGWLSMAPDADGPRFLFHNGGTAGSSCALYICPDRAEACVILSNNGIAGNLWGSIRLGRSDQVRQAQGFFGEA</sequence>
<dbReference type="Pfam" id="PF00144">
    <property type="entry name" value="Beta-lactamase"/>
    <property type="match status" value="1"/>
</dbReference>
<accession>A3TUD6</accession>
<dbReference type="InterPro" id="IPR001466">
    <property type="entry name" value="Beta-lactam-related"/>
</dbReference>
<dbReference type="PANTHER" id="PTHR46825:SF8">
    <property type="entry name" value="BETA-LACTAMASE-RELATED"/>
    <property type="match status" value="1"/>
</dbReference>
<name>A3TUD6_PSEBH</name>
<evidence type="ECO:0000313" key="3">
    <source>
        <dbReference type="Proteomes" id="UP000004318"/>
    </source>
</evidence>
<protein>
    <submittedName>
        <fullName evidence="2">Penicillin-binding protein AmpH, putative</fullName>
    </submittedName>
</protein>
<dbReference type="EMBL" id="AAMO01000002">
    <property type="protein sequence ID" value="EAQ04132.1"/>
    <property type="molecule type" value="Genomic_DNA"/>
</dbReference>
<dbReference type="Proteomes" id="UP000004318">
    <property type="component" value="Unassembled WGS sequence"/>
</dbReference>
<reference evidence="2 3" key="1">
    <citation type="journal article" date="2010" name="J. Bacteriol.">
        <title>Genome sequences of Oceanicola granulosus HTCC2516(T) and Oceanicola batsensis HTCC2597(TDelta).</title>
        <authorList>
            <person name="Thrash J.C."/>
            <person name="Cho J.C."/>
            <person name="Vergin K.L."/>
            <person name="Giovannoni S.J."/>
        </authorList>
    </citation>
    <scope>NUCLEOTIDE SEQUENCE [LARGE SCALE GENOMIC DNA]</scope>
    <source>
        <strain evidence="3">ATCC BAA-863 / DSM 15984 / KCTC 12145 / HTCC2597</strain>
    </source>
</reference>
<proteinExistence type="predicted"/>
<dbReference type="AlphaFoldDB" id="A3TUD6"/>
<dbReference type="SUPFAM" id="SSF56601">
    <property type="entry name" value="beta-lactamase/transpeptidase-like"/>
    <property type="match status" value="1"/>
</dbReference>
<dbReference type="InterPro" id="IPR012338">
    <property type="entry name" value="Beta-lactam/transpept-like"/>
</dbReference>
<organism evidence="2 3">
    <name type="scientific">Pseudooceanicola batsensis (strain ATCC BAA-863 / DSM 15984 / KCTC 12145 / HTCC2597)</name>
    <name type="common">Oceanicola batsensis</name>
    <dbReference type="NCBI Taxonomy" id="252305"/>
    <lineage>
        <taxon>Bacteria</taxon>
        <taxon>Pseudomonadati</taxon>
        <taxon>Pseudomonadota</taxon>
        <taxon>Alphaproteobacteria</taxon>
        <taxon>Rhodobacterales</taxon>
        <taxon>Paracoccaceae</taxon>
        <taxon>Pseudooceanicola</taxon>
    </lineage>
</organism>
<dbReference type="PANTHER" id="PTHR46825">
    <property type="entry name" value="D-ALANYL-D-ALANINE-CARBOXYPEPTIDASE/ENDOPEPTIDASE AMPH"/>
    <property type="match status" value="1"/>
</dbReference>